<dbReference type="FunFam" id="2.30.22.10:FF:000001">
    <property type="entry name" value="Protein GrpE"/>
    <property type="match status" value="1"/>
</dbReference>
<keyword evidence="4 10" id="KW-0963">Cytoplasm</keyword>
<comment type="similarity">
    <text evidence="2 10 12">Belongs to the GrpE family.</text>
</comment>
<accession>A0A0N8GMJ1</accession>
<dbReference type="Gene3D" id="3.90.20.20">
    <property type="match status" value="1"/>
</dbReference>
<dbReference type="RefSeq" id="WP_061914149.1">
    <property type="nucleotide sequence ID" value="NZ_DF967971.1"/>
</dbReference>
<evidence type="ECO:0000256" key="4">
    <source>
        <dbReference type="ARBA" id="ARBA00022490"/>
    </source>
</evidence>
<keyword evidence="16" id="KW-1185">Reference proteome</keyword>
<dbReference type="Gene3D" id="2.30.22.10">
    <property type="entry name" value="Head domain of nucleotide exchange factor GrpE"/>
    <property type="match status" value="1"/>
</dbReference>
<evidence type="ECO:0000256" key="7">
    <source>
        <dbReference type="ARBA" id="ARBA00053401"/>
    </source>
</evidence>
<keyword evidence="5 10" id="KW-0346">Stress response</keyword>
<dbReference type="GO" id="GO:0006457">
    <property type="term" value="P:protein folding"/>
    <property type="evidence" value="ECO:0007669"/>
    <property type="project" value="InterPro"/>
</dbReference>
<comment type="subcellular location">
    <subcellularLocation>
        <location evidence="1 10">Cytoplasm</location>
    </subcellularLocation>
</comment>
<comment type="caution">
    <text evidence="15">The sequence shown here is derived from an EMBL/GenBank/DDBJ whole genome shotgun (WGS) entry which is preliminary data.</text>
</comment>
<comment type="function">
    <text evidence="7 10 11">Participates actively in the response to hyperosmotic and heat shock by preventing the aggregation of stress-denatured proteins, in association with DnaK and GrpE. It is the nucleotide exchange factor for DnaK and may function as a thermosensor. Unfolded proteins bind initially to DnaJ; upon interaction with the DnaJ-bound protein, DnaK hydrolyzes its bound ATP, resulting in the formation of a stable complex. GrpE releases ADP from DnaK; ATP binding to DnaK triggers the release of the substrate protein, thus completing the reaction cycle. Several rounds of ATP-dependent interactions between DnaJ, DnaK and GrpE are required for fully efficient folding.</text>
</comment>
<dbReference type="GO" id="GO:0051082">
    <property type="term" value="F:unfolded protein binding"/>
    <property type="evidence" value="ECO:0007669"/>
    <property type="project" value="TreeGrafter"/>
</dbReference>
<organism evidence="15 16">
    <name type="scientific">Bellilinea caldifistulae</name>
    <dbReference type="NCBI Taxonomy" id="360411"/>
    <lineage>
        <taxon>Bacteria</taxon>
        <taxon>Bacillati</taxon>
        <taxon>Chloroflexota</taxon>
        <taxon>Anaerolineae</taxon>
        <taxon>Anaerolineales</taxon>
        <taxon>Anaerolineaceae</taxon>
        <taxon>Bellilinea</taxon>
    </lineage>
</organism>
<gene>
    <name evidence="10" type="primary">grpE</name>
    <name evidence="15" type="ORF">AC812_09245</name>
</gene>
<evidence type="ECO:0000256" key="8">
    <source>
        <dbReference type="ARBA" id="ARBA00072274"/>
    </source>
</evidence>
<evidence type="ECO:0000256" key="3">
    <source>
        <dbReference type="ARBA" id="ARBA00011738"/>
    </source>
</evidence>
<evidence type="ECO:0000256" key="13">
    <source>
        <dbReference type="SAM" id="Coils"/>
    </source>
</evidence>
<evidence type="ECO:0000256" key="11">
    <source>
        <dbReference type="RuleBase" id="RU000639"/>
    </source>
</evidence>
<evidence type="ECO:0000256" key="9">
    <source>
        <dbReference type="ARBA" id="ARBA00076414"/>
    </source>
</evidence>
<dbReference type="HAMAP" id="MF_01151">
    <property type="entry name" value="GrpE"/>
    <property type="match status" value="1"/>
</dbReference>
<dbReference type="InterPro" id="IPR013805">
    <property type="entry name" value="GrpE_CC"/>
</dbReference>
<proteinExistence type="inferred from homology"/>
<comment type="subunit">
    <text evidence="3 10">Homodimer.</text>
</comment>
<feature type="region of interest" description="Disordered" evidence="14">
    <location>
        <begin position="1"/>
        <end position="41"/>
    </location>
</feature>
<protein>
    <recommendedName>
        <fullName evidence="8 10">Protein GrpE</fullName>
    </recommendedName>
    <alternativeName>
        <fullName evidence="9 10">HSP-70 cofactor</fullName>
    </alternativeName>
</protein>
<evidence type="ECO:0000256" key="2">
    <source>
        <dbReference type="ARBA" id="ARBA00009054"/>
    </source>
</evidence>
<dbReference type="PRINTS" id="PR00773">
    <property type="entry name" value="GRPEPROTEIN"/>
</dbReference>
<dbReference type="GO" id="GO:0000774">
    <property type="term" value="F:adenyl-nucleotide exchange factor activity"/>
    <property type="evidence" value="ECO:0007669"/>
    <property type="project" value="InterPro"/>
</dbReference>
<sequence length="200" mass="22812">MTEEKKKRTRHDHSSAEESAQTAPPAAETAEQEPTPPNDAVSLMEDTITGLQQELQNAQNQCKEYFEGWQRERADFMNYKKRVERDQAQLHQVITANIIKKFLVVLDDMERAIKNRPADAEQQEWWNGVDLIYRKLQSILEAEGIQPIAAAGDLFDPNLHEAISHEESSEVQSGHIIEVVQQGYRLGDRVVRPALVRVAQ</sequence>
<reference evidence="15 16" key="1">
    <citation type="submission" date="2015-07" db="EMBL/GenBank/DDBJ databases">
        <title>Draft genome of Bellilinea caldifistulae DSM 17877.</title>
        <authorList>
            <person name="Hemp J."/>
            <person name="Ward L.M."/>
            <person name="Pace L.A."/>
            <person name="Fischer W.W."/>
        </authorList>
    </citation>
    <scope>NUCLEOTIDE SEQUENCE [LARGE SCALE GENOMIC DNA]</scope>
    <source>
        <strain evidence="15 16">GOMI-1</strain>
    </source>
</reference>
<name>A0A0N8GMJ1_9CHLR</name>
<dbReference type="EMBL" id="LGHJ01000014">
    <property type="protein sequence ID" value="KPL75442.1"/>
    <property type="molecule type" value="Genomic_DNA"/>
</dbReference>
<dbReference type="Pfam" id="PF01025">
    <property type="entry name" value="GrpE"/>
    <property type="match status" value="1"/>
</dbReference>
<dbReference type="GO" id="GO:0005737">
    <property type="term" value="C:cytoplasm"/>
    <property type="evidence" value="ECO:0007669"/>
    <property type="project" value="UniProtKB-SubCell"/>
</dbReference>
<dbReference type="Proteomes" id="UP000050514">
    <property type="component" value="Unassembled WGS sequence"/>
</dbReference>
<dbReference type="PATRIC" id="fig|360411.5.peg.3014"/>
<feature type="compositionally biased region" description="Low complexity" evidence="14">
    <location>
        <begin position="17"/>
        <end position="33"/>
    </location>
</feature>
<dbReference type="SUPFAM" id="SSF51064">
    <property type="entry name" value="Head domain of nucleotide exchange factor GrpE"/>
    <property type="match status" value="1"/>
</dbReference>
<dbReference type="NCBIfam" id="NF010738">
    <property type="entry name" value="PRK14140.1"/>
    <property type="match status" value="1"/>
</dbReference>
<dbReference type="GO" id="GO:0042803">
    <property type="term" value="F:protein homodimerization activity"/>
    <property type="evidence" value="ECO:0007669"/>
    <property type="project" value="InterPro"/>
</dbReference>
<dbReference type="CDD" id="cd00446">
    <property type="entry name" value="GrpE"/>
    <property type="match status" value="1"/>
</dbReference>
<dbReference type="STRING" id="360411.AC812_09245"/>
<evidence type="ECO:0000256" key="5">
    <source>
        <dbReference type="ARBA" id="ARBA00023016"/>
    </source>
</evidence>
<dbReference type="OrthoDB" id="9812586at2"/>
<evidence type="ECO:0000256" key="12">
    <source>
        <dbReference type="RuleBase" id="RU004478"/>
    </source>
</evidence>
<feature type="coiled-coil region" evidence="13">
    <location>
        <begin position="41"/>
        <end position="68"/>
    </location>
</feature>
<evidence type="ECO:0000256" key="6">
    <source>
        <dbReference type="ARBA" id="ARBA00023186"/>
    </source>
</evidence>
<evidence type="ECO:0000256" key="1">
    <source>
        <dbReference type="ARBA" id="ARBA00004496"/>
    </source>
</evidence>
<dbReference type="PANTHER" id="PTHR21237:SF23">
    <property type="entry name" value="GRPE PROTEIN HOMOLOG, MITOCHONDRIAL"/>
    <property type="match status" value="1"/>
</dbReference>
<dbReference type="PANTHER" id="PTHR21237">
    <property type="entry name" value="GRPE PROTEIN"/>
    <property type="match status" value="1"/>
</dbReference>
<dbReference type="InterPro" id="IPR000740">
    <property type="entry name" value="GrpE"/>
</dbReference>
<evidence type="ECO:0000313" key="16">
    <source>
        <dbReference type="Proteomes" id="UP000050514"/>
    </source>
</evidence>
<evidence type="ECO:0000256" key="14">
    <source>
        <dbReference type="SAM" id="MobiDB-lite"/>
    </source>
</evidence>
<keyword evidence="13" id="KW-0175">Coiled coil</keyword>
<feature type="compositionally biased region" description="Basic and acidic residues" evidence="14">
    <location>
        <begin position="1"/>
        <end position="16"/>
    </location>
</feature>
<keyword evidence="6 10" id="KW-0143">Chaperone</keyword>
<dbReference type="PROSITE" id="PS01071">
    <property type="entry name" value="GRPE"/>
    <property type="match status" value="1"/>
</dbReference>
<evidence type="ECO:0000313" key="15">
    <source>
        <dbReference type="EMBL" id="KPL75442.1"/>
    </source>
</evidence>
<evidence type="ECO:0000256" key="10">
    <source>
        <dbReference type="HAMAP-Rule" id="MF_01151"/>
    </source>
</evidence>
<dbReference type="InterPro" id="IPR009012">
    <property type="entry name" value="GrpE_head"/>
</dbReference>
<dbReference type="SUPFAM" id="SSF58014">
    <property type="entry name" value="Coiled-coil domain of nucleotide exchange factor GrpE"/>
    <property type="match status" value="1"/>
</dbReference>
<dbReference type="GO" id="GO:0051087">
    <property type="term" value="F:protein-folding chaperone binding"/>
    <property type="evidence" value="ECO:0007669"/>
    <property type="project" value="InterPro"/>
</dbReference>
<dbReference type="AlphaFoldDB" id="A0A0N8GMJ1"/>